<evidence type="ECO:0000256" key="1">
    <source>
        <dbReference type="ARBA" id="ARBA00004370"/>
    </source>
</evidence>
<comment type="subcellular location">
    <subcellularLocation>
        <location evidence="1">Membrane</location>
    </subcellularLocation>
</comment>
<dbReference type="Pfam" id="PF07219">
    <property type="entry name" value="HemY_N"/>
    <property type="match status" value="1"/>
</dbReference>
<feature type="region of interest" description="Disordered" evidence="5">
    <location>
        <begin position="188"/>
        <end position="212"/>
    </location>
</feature>
<comment type="caution">
    <text evidence="8">The sequence shown here is derived from an EMBL/GenBank/DDBJ whole genome shotgun (WGS) entry which is preliminary data.</text>
</comment>
<proteinExistence type="predicted"/>
<accession>A0ABW2Y9E8</accession>
<feature type="transmembrane region" description="Helical" evidence="6">
    <location>
        <begin position="47"/>
        <end position="69"/>
    </location>
</feature>
<keyword evidence="3 6" id="KW-1133">Transmembrane helix</keyword>
<reference evidence="9" key="1">
    <citation type="journal article" date="2019" name="Int. J. Syst. Evol. Microbiol.">
        <title>The Global Catalogue of Microorganisms (GCM) 10K type strain sequencing project: providing services to taxonomists for standard genome sequencing and annotation.</title>
        <authorList>
            <consortium name="The Broad Institute Genomics Platform"/>
            <consortium name="The Broad Institute Genome Sequencing Center for Infectious Disease"/>
            <person name="Wu L."/>
            <person name="Ma J."/>
        </authorList>
    </citation>
    <scope>NUCLEOTIDE SEQUENCE [LARGE SCALE GENOMIC DNA]</scope>
    <source>
        <strain evidence="9">CCUG 55585</strain>
    </source>
</reference>
<dbReference type="Proteomes" id="UP001597110">
    <property type="component" value="Unassembled WGS sequence"/>
</dbReference>
<evidence type="ECO:0000256" key="2">
    <source>
        <dbReference type="ARBA" id="ARBA00022692"/>
    </source>
</evidence>
<dbReference type="RefSeq" id="WP_386822784.1">
    <property type="nucleotide sequence ID" value="NZ_JBHTIF010000001.1"/>
</dbReference>
<gene>
    <name evidence="8" type="ORF">ACFQ0E_06090</name>
</gene>
<dbReference type="EMBL" id="JBHTIF010000001">
    <property type="protein sequence ID" value="MFD0725169.1"/>
    <property type="molecule type" value="Genomic_DNA"/>
</dbReference>
<evidence type="ECO:0000256" key="5">
    <source>
        <dbReference type="SAM" id="MobiDB-lite"/>
    </source>
</evidence>
<keyword evidence="2 6" id="KW-0812">Transmembrane</keyword>
<sequence length="212" mass="22609">MTLFRNLLLWLLFALSGALLAQALIQDPGFVLVRYLGTEIETTLAGGLLMLCLALGALWGLWKLATLPFRLWRSRRERAARARLADGLDALHRGEHAKAESLLDVAAQDPQFAVVARVAAARAAHARGDLAAAVAHLQALPERHAASRALALADLALTDGRLDDARDALASLDAQNAPPRVATLRAMLDGTPDDMPDNDAPPAEPSPLAGDR</sequence>
<evidence type="ECO:0000256" key="6">
    <source>
        <dbReference type="SAM" id="Phobius"/>
    </source>
</evidence>
<evidence type="ECO:0000256" key="4">
    <source>
        <dbReference type="ARBA" id="ARBA00023136"/>
    </source>
</evidence>
<keyword evidence="9" id="KW-1185">Reference proteome</keyword>
<feature type="domain" description="HemY N-terminal" evidence="7">
    <location>
        <begin position="29"/>
        <end position="128"/>
    </location>
</feature>
<evidence type="ECO:0000256" key="3">
    <source>
        <dbReference type="ARBA" id="ARBA00022989"/>
    </source>
</evidence>
<protein>
    <submittedName>
        <fullName evidence="8">Heme biosynthesis HemY N-terminal domain-containing protein</fullName>
    </submittedName>
</protein>
<evidence type="ECO:0000313" key="9">
    <source>
        <dbReference type="Proteomes" id="UP001597110"/>
    </source>
</evidence>
<keyword evidence="4 6" id="KW-0472">Membrane</keyword>
<name>A0ABW2Y9E8_9GAMM</name>
<evidence type="ECO:0000259" key="7">
    <source>
        <dbReference type="Pfam" id="PF07219"/>
    </source>
</evidence>
<evidence type="ECO:0000313" key="8">
    <source>
        <dbReference type="EMBL" id="MFD0725169.1"/>
    </source>
</evidence>
<dbReference type="InterPro" id="IPR010817">
    <property type="entry name" value="HemY_N"/>
</dbReference>
<organism evidence="8 9">
    <name type="scientific">Lysobacter brunescens</name>
    <dbReference type="NCBI Taxonomy" id="262323"/>
    <lineage>
        <taxon>Bacteria</taxon>
        <taxon>Pseudomonadati</taxon>
        <taxon>Pseudomonadota</taxon>
        <taxon>Gammaproteobacteria</taxon>
        <taxon>Lysobacterales</taxon>
        <taxon>Lysobacteraceae</taxon>
        <taxon>Lysobacter</taxon>
    </lineage>
</organism>